<evidence type="ECO:0000313" key="3">
    <source>
        <dbReference type="Proteomes" id="UP000596827"/>
    </source>
</evidence>
<proteinExistence type="predicted"/>
<dbReference type="Pfam" id="PF12915">
    <property type="entry name" value="DUF3833"/>
    <property type="match status" value="1"/>
</dbReference>
<keyword evidence="1" id="KW-0732">Signal</keyword>
<dbReference type="InterPro" id="IPR024409">
    <property type="entry name" value="DUF3833"/>
</dbReference>
<organism evidence="2 3">
    <name type="scientific">Ramlibacter albus</name>
    <dbReference type="NCBI Taxonomy" id="2079448"/>
    <lineage>
        <taxon>Bacteria</taxon>
        <taxon>Pseudomonadati</taxon>
        <taxon>Pseudomonadota</taxon>
        <taxon>Betaproteobacteria</taxon>
        <taxon>Burkholderiales</taxon>
        <taxon>Comamonadaceae</taxon>
        <taxon>Ramlibacter</taxon>
    </lineage>
</organism>
<feature type="chain" id="PRO_5036926940" evidence="1">
    <location>
        <begin position="21"/>
        <end position="177"/>
    </location>
</feature>
<name>A0A923M989_9BURK</name>
<keyword evidence="3" id="KW-1185">Reference proteome</keyword>
<accession>A0A923M989</accession>
<dbReference type="PROSITE" id="PS51257">
    <property type="entry name" value="PROKAR_LIPOPROTEIN"/>
    <property type="match status" value="1"/>
</dbReference>
<evidence type="ECO:0000256" key="1">
    <source>
        <dbReference type="SAM" id="SignalP"/>
    </source>
</evidence>
<evidence type="ECO:0000313" key="2">
    <source>
        <dbReference type="EMBL" id="MBC5765238.1"/>
    </source>
</evidence>
<reference evidence="2" key="1">
    <citation type="submission" date="2020-08" db="EMBL/GenBank/DDBJ databases">
        <title>Ramlibacter sp. GTP1 16S ribosomal RNA gene genome sequencing and assembly.</title>
        <authorList>
            <person name="Kang M."/>
        </authorList>
    </citation>
    <scope>NUCLEOTIDE SEQUENCE</scope>
    <source>
        <strain evidence="2">GTP1</strain>
    </source>
</reference>
<sequence>MTRSLRVAALAALLALAGCASPDVATYATEKPTLLPEQYFNGRVDAWGMFTDRSGKVVKRFVVTIDGRWSGDEGVLAEDFTYADGTKQQRTWRIRKLGDGRYVGRADDVVGDAQGEARGNALHWTYTLALPVDGRTWNVEMDDWMYLMDDHVLLNRTAMSKFGVRLGEVTISFRKRP</sequence>
<protein>
    <submittedName>
        <fullName evidence="2">DUF3833 domain-containing protein</fullName>
    </submittedName>
</protein>
<feature type="signal peptide" evidence="1">
    <location>
        <begin position="1"/>
        <end position="20"/>
    </location>
</feature>
<dbReference type="AlphaFoldDB" id="A0A923M989"/>
<dbReference type="EMBL" id="JACORU010000004">
    <property type="protein sequence ID" value="MBC5765238.1"/>
    <property type="molecule type" value="Genomic_DNA"/>
</dbReference>
<gene>
    <name evidence="2" type="ORF">H8R02_12295</name>
</gene>
<dbReference type="RefSeq" id="WP_187081718.1">
    <property type="nucleotide sequence ID" value="NZ_JACORU010000004.1"/>
</dbReference>
<dbReference type="Proteomes" id="UP000596827">
    <property type="component" value="Unassembled WGS sequence"/>
</dbReference>
<comment type="caution">
    <text evidence="2">The sequence shown here is derived from an EMBL/GenBank/DDBJ whole genome shotgun (WGS) entry which is preliminary data.</text>
</comment>